<sequence>MKKKITIVENTTVITMNENRDIIENGVVVFEENKIIYVGDNKGKENFINKDNYEVEIIDGEEGILMPGMINCHTHASMVPFRSLADDYKDRLKRYLFPLEQKLVDENLTYIGAKYAIAEMLLGGVTTFCDMYYFEDEVAKASKELNMRGVLCETIVNFSAPDAKEPFGGLDYSRKFIEKWKNDSLIIPGIAPHAPYTNSDESLKEAYEISKKYNVPMTMHVAEMDYEFKECIEKHGMTPVQYLNKLGILDSNFISAHTVLVNDEDIKILKDKGVGVSHNIGANAKGAKGVAPIIKMKEEGINIGLGTDGPMSGNTLDVIGQMVQVGKIHKLFNNDRTILPSIELVEMATIGGAKVLGLDKEVGSIEVGKKADLALIETKSVNMQPIYDYYAAIVYSANASNIDTVIVDGKVVVKNKKLISGDFTEIRNNLLGLKDKINKIAKEL</sequence>
<dbReference type="SUPFAM" id="SSF51556">
    <property type="entry name" value="Metallo-dependent hydrolases"/>
    <property type="match status" value="1"/>
</dbReference>
<dbReference type="Gene3D" id="3.20.20.140">
    <property type="entry name" value="Metal-dependent hydrolases"/>
    <property type="match status" value="1"/>
</dbReference>
<dbReference type="InterPro" id="IPR050287">
    <property type="entry name" value="MTA/SAH_deaminase"/>
</dbReference>
<name>A0ABS2FJY4_9CLOT</name>
<dbReference type="InterPro" id="IPR006680">
    <property type="entry name" value="Amidohydro-rel"/>
</dbReference>
<evidence type="ECO:0000259" key="2">
    <source>
        <dbReference type="Pfam" id="PF01979"/>
    </source>
</evidence>
<organism evidence="3 4">
    <name type="scientific">Clostridium saudiense</name>
    <dbReference type="NCBI Taxonomy" id="1414720"/>
    <lineage>
        <taxon>Bacteria</taxon>
        <taxon>Bacillati</taxon>
        <taxon>Bacillota</taxon>
        <taxon>Clostridia</taxon>
        <taxon>Eubacteriales</taxon>
        <taxon>Clostridiaceae</taxon>
        <taxon>Clostridium</taxon>
    </lineage>
</organism>
<dbReference type="InterPro" id="IPR011059">
    <property type="entry name" value="Metal-dep_hydrolase_composite"/>
</dbReference>
<dbReference type="Proteomes" id="UP000767334">
    <property type="component" value="Unassembled WGS sequence"/>
</dbReference>
<dbReference type="PANTHER" id="PTHR43794:SF11">
    <property type="entry name" value="AMIDOHYDROLASE-RELATED DOMAIN-CONTAINING PROTEIN"/>
    <property type="match status" value="1"/>
</dbReference>
<protein>
    <submittedName>
        <fullName evidence="3">Amidohydrolase</fullName>
    </submittedName>
</protein>
<dbReference type="InterPro" id="IPR032466">
    <property type="entry name" value="Metal_Hydrolase"/>
</dbReference>
<dbReference type="CDD" id="cd01298">
    <property type="entry name" value="ATZ_TRZ_like"/>
    <property type="match status" value="1"/>
</dbReference>
<dbReference type="PANTHER" id="PTHR43794">
    <property type="entry name" value="AMINOHYDROLASE SSNA-RELATED"/>
    <property type="match status" value="1"/>
</dbReference>
<evidence type="ECO:0000256" key="1">
    <source>
        <dbReference type="ARBA" id="ARBA00022801"/>
    </source>
</evidence>
<accession>A0ABS2FJY4</accession>
<keyword evidence="1" id="KW-0378">Hydrolase</keyword>
<evidence type="ECO:0000313" key="4">
    <source>
        <dbReference type="Proteomes" id="UP000767334"/>
    </source>
</evidence>
<keyword evidence="4" id="KW-1185">Reference proteome</keyword>
<reference evidence="3 4" key="1">
    <citation type="journal article" date="2021" name="Sci. Rep.">
        <title>The distribution of antibiotic resistance genes in chicken gut microbiota commensals.</title>
        <authorList>
            <person name="Juricova H."/>
            <person name="Matiasovicova J."/>
            <person name="Kubasova T."/>
            <person name="Cejkova D."/>
            <person name="Rychlik I."/>
        </authorList>
    </citation>
    <scope>NUCLEOTIDE SEQUENCE [LARGE SCALE GENOMIC DNA]</scope>
    <source>
        <strain evidence="3 4">An435</strain>
    </source>
</reference>
<comment type="caution">
    <text evidence="3">The sequence shown here is derived from an EMBL/GenBank/DDBJ whole genome shotgun (WGS) entry which is preliminary data.</text>
</comment>
<proteinExistence type="predicted"/>
<dbReference type="Pfam" id="PF01979">
    <property type="entry name" value="Amidohydro_1"/>
    <property type="match status" value="1"/>
</dbReference>
<dbReference type="EMBL" id="JACJLL010000169">
    <property type="protein sequence ID" value="MBM6820804.1"/>
    <property type="molecule type" value="Genomic_DNA"/>
</dbReference>
<gene>
    <name evidence="3" type="ORF">H6A19_15920</name>
</gene>
<dbReference type="RefSeq" id="WP_133013864.1">
    <property type="nucleotide sequence ID" value="NZ_JACJLL010000169.1"/>
</dbReference>
<evidence type="ECO:0000313" key="3">
    <source>
        <dbReference type="EMBL" id="MBM6820804.1"/>
    </source>
</evidence>
<dbReference type="SUPFAM" id="SSF51338">
    <property type="entry name" value="Composite domain of metallo-dependent hydrolases"/>
    <property type="match status" value="1"/>
</dbReference>
<dbReference type="Gene3D" id="2.30.40.10">
    <property type="entry name" value="Urease, subunit C, domain 1"/>
    <property type="match status" value="1"/>
</dbReference>
<feature type="domain" description="Amidohydrolase-related" evidence="2">
    <location>
        <begin position="64"/>
        <end position="412"/>
    </location>
</feature>